<dbReference type="InterPro" id="IPR010247">
    <property type="entry name" value="HutG_amidohyd"/>
</dbReference>
<reference evidence="1 2" key="1">
    <citation type="submission" date="2018-07" db="EMBL/GenBank/DDBJ databases">
        <title>Venubactetium sediminum gen. nov., sp. nov., isolated from a marine solar saltern.</title>
        <authorList>
            <person name="Wang S."/>
        </authorList>
    </citation>
    <scope>NUCLEOTIDE SEQUENCE [LARGE SCALE GENOMIC DNA]</scope>
    <source>
        <strain evidence="1 2">WD2A32</strain>
    </source>
</reference>
<evidence type="ECO:0000313" key="1">
    <source>
        <dbReference type="EMBL" id="RDD63694.1"/>
    </source>
</evidence>
<dbReference type="InterPro" id="IPR007709">
    <property type="entry name" value="N-FG_amidohydro"/>
</dbReference>
<sequence length="271" mass="30027">MSVYRIVQGDGPLVVSMPHVGTLIPAEVADRMTEAGRGVPDTDWHVDRLYADILDDLSIPRIAATFSRYVVDLNRPPDGAPLYPGAPETELCPTTTFEEAPIYAEGQTPGEAEIESRRRDYWQPYHLALAQLLLQAKDRYGIAVLWDAHSIRSHVPRFFDGKLPDLNLGSRGGTSCADGLLTRLAEVAREAEAETGISHVVDGRFKGGFITKSYGRPDENTHAVQLELSQATYMDEAPPWTFREDLADGIRPVLRRMLETARDWALAQAKG</sequence>
<accession>A0A369TGF8</accession>
<protein>
    <submittedName>
        <fullName evidence="1">N-formylglutamate deformylase</fullName>
        <ecNumber evidence="1">3.5.1.68</ecNumber>
    </submittedName>
</protein>
<dbReference type="Gene3D" id="3.40.630.40">
    <property type="entry name" value="Zn-dependent exopeptidases"/>
    <property type="match status" value="1"/>
</dbReference>
<evidence type="ECO:0000313" key="2">
    <source>
        <dbReference type="Proteomes" id="UP000253941"/>
    </source>
</evidence>
<dbReference type="SUPFAM" id="SSF53187">
    <property type="entry name" value="Zn-dependent exopeptidases"/>
    <property type="match status" value="1"/>
</dbReference>
<dbReference type="NCBIfam" id="TIGR02017">
    <property type="entry name" value="hutG_amidohyd"/>
    <property type="match status" value="1"/>
</dbReference>
<organism evidence="1 2">
    <name type="scientific">Ferruginivarius sediminum</name>
    <dbReference type="NCBI Taxonomy" id="2661937"/>
    <lineage>
        <taxon>Bacteria</taxon>
        <taxon>Pseudomonadati</taxon>
        <taxon>Pseudomonadota</taxon>
        <taxon>Alphaproteobacteria</taxon>
        <taxon>Rhodospirillales</taxon>
        <taxon>Rhodospirillaceae</taxon>
        <taxon>Ferruginivarius</taxon>
    </lineage>
</organism>
<dbReference type="EC" id="3.5.1.68" evidence="1"/>
<keyword evidence="1" id="KW-0378">Hydrolase</keyword>
<dbReference type="GO" id="GO:0050129">
    <property type="term" value="F:N-formylglutamate deformylase activity"/>
    <property type="evidence" value="ECO:0007669"/>
    <property type="project" value="UniProtKB-EC"/>
</dbReference>
<dbReference type="AlphaFoldDB" id="A0A369TGF8"/>
<dbReference type="RefSeq" id="WP_114580207.1">
    <property type="nucleotide sequence ID" value="NZ_QPMH01000001.1"/>
</dbReference>
<dbReference type="Pfam" id="PF05013">
    <property type="entry name" value="FGase"/>
    <property type="match status" value="1"/>
</dbReference>
<keyword evidence="2" id="KW-1185">Reference proteome</keyword>
<comment type="caution">
    <text evidence="1">The sequence shown here is derived from an EMBL/GenBank/DDBJ whole genome shotgun (WGS) entry which is preliminary data.</text>
</comment>
<name>A0A369TGF8_9PROT</name>
<gene>
    <name evidence="1" type="primary">hutG</name>
    <name evidence="1" type="ORF">DRB17_00485</name>
</gene>
<dbReference type="EMBL" id="QPMH01000001">
    <property type="protein sequence ID" value="RDD63694.1"/>
    <property type="molecule type" value="Genomic_DNA"/>
</dbReference>
<proteinExistence type="predicted"/>
<dbReference type="Proteomes" id="UP000253941">
    <property type="component" value="Unassembled WGS sequence"/>
</dbReference>